<dbReference type="NCBIfam" id="NF008712">
    <property type="entry name" value="PRK11715.1-1"/>
    <property type="match status" value="1"/>
</dbReference>
<dbReference type="PANTHER" id="PTHR30092:SF0">
    <property type="entry name" value="INNER MEMBRANE PROTEIN CRED"/>
    <property type="match status" value="1"/>
</dbReference>
<sequence length="448" mass="50946">MEEPEKNTISKISDGIKNSIMVKLIAVAVIGLLLLIPASSIESLIYERQLNRDMAIQEVSDKWGREQVLAGPILNIPYREYHENKDGELRYTVHYAHFLPKTLTIDGKVDADRRKRGIYEIVLYNTKLQFSGTFDKPDFNIWSIDPQNVHWDEAYVSIGIPDMSGIQKDLTLKWNGKNHVVESGLPEKEVINSGLISRVAIGEQEVSNFEFTVDLNGSRQLSFVPTGKRTLVKLVSPWPDPSFNGEFLPDDREVGEGGFSAEWEVLDLNRNYPQQWLGDTQHIHEAAFGVGLLLPVDEYQKNMRSAKYAILVIALSFIIFFLIEILNKKRFHPFQYVMVGLAIVLFYSLLISFTEHMGFNLAYLISSILVIGLITVYVAAVFKTRMLTILVTLLLTIIYFFIFVILQLQDFALLVGSLGLFGALASLMYLSRHINWYELNTRTTPEAN</sequence>
<feature type="transmembrane region" description="Helical" evidence="1">
    <location>
        <begin position="308"/>
        <end position="327"/>
    </location>
</feature>
<dbReference type="RefSeq" id="WP_155177148.1">
    <property type="nucleotide sequence ID" value="NZ_BAAAFL010000012.1"/>
</dbReference>
<protein>
    <submittedName>
        <fullName evidence="2">Cell envelope integrity protein CreD</fullName>
    </submittedName>
</protein>
<dbReference type="PANTHER" id="PTHR30092">
    <property type="entry name" value="INNER MEMBRANE PROTEIN CRED"/>
    <property type="match status" value="1"/>
</dbReference>
<comment type="caution">
    <text evidence="2">The sequence shown here is derived from an EMBL/GenBank/DDBJ whole genome shotgun (WGS) entry which is preliminary data.</text>
</comment>
<dbReference type="EMBL" id="SMLW01000677">
    <property type="protein sequence ID" value="MTI29040.1"/>
    <property type="molecule type" value="Genomic_DNA"/>
</dbReference>
<keyword evidence="3" id="KW-1185">Reference proteome</keyword>
<name>A0ABW9S0J5_9BACT</name>
<feature type="transmembrane region" description="Helical" evidence="1">
    <location>
        <begin position="360"/>
        <end position="380"/>
    </location>
</feature>
<dbReference type="Pfam" id="PF06123">
    <property type="entry name" value="CreD"/>
    <property type="match status" value="1"/>
</dbReference>
<feature type="transmembrane region" description="Helical" evidence="1">
    <location>
        <begin position="334"/>
        <end position="354"/>
    </location>
</feature>
<keyword evidence="1" id="KW-0812">Transmembrane</keyword>
<dbReference type="PIRSF" id="PIRSF004548">
    <property type="entry name" value="CreD"/>
    <property type="match status" value="1"/>
</dbReference>
<feature type="transmembrane region" description="Helical" evidence="1">
    <location>
        <begin position="411"/>
        <end position="430"/>
    </location>
</feature>
<reference evidence="2 3" key="1">
    <citation type="submission" date="2019-02" db="EMBL/GenBank/DDBJ databases">
        <authorList>
            <person name="Goldberg S.R."/>
            <person name="Haltli B.A."/>
            <person name="Correa H."/>
            <person name="Russell K.G."/>
        </authorList>
    </citation>
    <scope>NUCLEOTIDE SEQUENCE [LARGE SCALE GENOMIC DNA]</scope>
    <source>
        <strain evidence="2 3">JCM 16186</strain>
    </source>
</reference>
<proteinExistence type="predicted"/>
<evidence type="ECO:0000313" key="2">
    <source>
        <dbReference type="EMBL" id="MTI29040.1"/>
    </source>
</evidence>
<feature type="transmembrane region" description="Helical" evidence="1">
    <location>
        <begin position="387"/>
        <end position="405"/>
    </location>
</feature>
<feature type="transmembrane region" description="Helical" evidence="1">
    <location>
        <begin position="20"/>
        <end position="38"/>
    </location>
</feature>
<dbReference type="SUPFAM" id="SSF82866">
    <property type="entry name" value="Multidrug efflux transporter AcrB transmembrane domain"/>
    <property type="match status" value="1"/>
</dbReference>
<dbReference type="Proteomes" id="UP000798808">
    <property type="component" value="Unassembled WGS sequence"/>
</dbReference>
<organism evidence="2 3">
    <name type="scientific">Fulvivirga kasyanovii</name>
    <dbReference type="NCBI Taxonomy" id="396812"/>
    <lineage>
        <taxon>Bacteria</taxon>
        <taxon>Pseudomonadati</taxon>
        <taxon>Bacteroidota</taxon>
        <taxon>Cytophagia</taxon>
        <taxon>Cytophagales</taxon>
        <taxon>Fulvivirgaceae</taxon>
        <taxon>Fulvivirga</taxon>
    </lineage>
</organism>
<keyword evidence="1" id="KW-0472">Membrane</keyword>
<evidence type="ECO:0000313" key="3">
    <source>
        <dbReference type="Proteomes" id="UP000798808"/>
    </source>
</evidence>
<evidence type="ECO:0000256" key="1">
    <source>
        <dbReference type="SAM" id="Phobius"/>
    </source>
</evidence>
<gene>
    <name evidence="2" type="primary">creD</name>
    <name evidence="2" type="ORF">E1163_29025</name>
</gene>
<dbReference type="InterPro" id="IPR010364">
    <property type="entry name" value="Uncharacterised_IM_CreD"/>
</dbReference>
<keyword evidence="1" id="KW-1133">Transmembrane helix</keyword>
<accession>A0ABW9S0J5</accession>